<proteinExistence type="inferred from homology"/>
<comment type="similarity">
    <text evidence="1">Belongs to the short-chain dehydrogenases/reductases (SDR) family.</text>
</comment>
<evidence type="ECO:0000256" key="2">
    <source>
        <dbReference type="ARBA" id="ARBA00023002"/>
    </source>
</evidence>
<evidence type="ECO:0000256" key="1">
    <source>
        <dbReference type="ARBA" id="ARBA00006484"/>
    </source>
</evidence>
<evidence type="ECO:0000313" key="4">
    <source>
        <dbReference type="Proteomes" id="UP000676996"/>
    </source>
</evidence>
<dbReference type="AlphaFoldDB" id="A0A8T4IHK4"/>
<dbReference type="InterPro" id="IPR051122">
    <property type="entry name" value="SDR_DHRS6-like"/>
</dbReference>
<dbReference type="EMBL" id="JAGRQC010000004">
    <property type="protein sequence ID" value="MBR0553364.1"/>
    <property type="molecule type" value="Genomic_DNA"/>
</dbReference>
<organism evidence="3 4">
    <name type="scientific">Stakelama marina</name>
    <dbReference type="NCBI Taxonomy" id="2826939"/>
    <lineage>
        <taxon>Bacteria</taxon>
        <taxon>Pseudomonadati</taxon>
        <taxon>Pseudomonadota</taxon>
        <taxon>Alphaproteobacteria</taxon>
        <taxon>Sphingomonadales</taxon>
        <taxon>Sphingomonadaceae</taxon>
        <taxon>Stakelama</taxon>
    </lineage>
</organism>
<dbReference type="PANTHER" id="PTHR43477:SF1">
    <property type="entry name" value="DIHYDROANTICAPSIN 7-DEHYDROGENASE"/>
    <property type="match status" value="1"/>
</dbReference>
<name>A0A8T4IHK4_9SPHN</name>
<accession>A0A8T4IHK4</accession>
<dbReference type="CDD" id="cd05233">
    <property type="entry name" value="SDR_c"/>
    <property type="match status" value="1"/>
</dbReference>
<comment type="caution">
    <text evidence="3">The sequence shown here is derived from an EMBL/GenBank/DDBJ whole genome shotgun (WGS) entry which is preliminary data.</text>
</comment>
<dbReference type="GO" id="GO:0016491">
    <property type="term" value="F:oxidoreductase activity"/>
    <property type="evidence" value="ECO:0007669"/>
    <property type="project" value="UniProtKB-KW"/>
</dbReference>
<dbReference type="InterPro" id="IPR002347">
    <property type="entry name" value="SDR_fam"/>
</dbReference>
<sequence>MSDEGAHILITGHSEDHLAEARQALPNATVIANDAADPDAAEALAEAVREFAPDGLDGAFLNAGFGRFAALDETDADDMDKHYAVDLRAPLLQAKLLADCLKDGGALLLISSGTVGGGRPDALVYSAMKAGIRQAVRSLASAFAPRGIRVNAVAPGATETRFHARGGMSDDEIREYHKKVAKMVPLGRFGKPEEAAAVACFLLSDDASYVTGSEYRVDGGISMA</sequence>
<reference evidence="3" key="1">
    <citation type="submission" date="2021-04" db="EMBL/GenBank/DDBJ databases">
        <title>Ouciella asimina sp. nov., isolated from the surface seawater in the hydrothermal field of Okinawa Trough.</title>
        <authorList>
            <person name="Shuang W."/>
        </authorList>
    </citation>
    <scope>NUCLEOTIDE SEQUENCE</scope>
    <source>
        <strain evidence="3">LXI357</strain>
    </source>
</reference>
<dbReference type="PRINTS" id="PR00081">
    <property type="entry name" value="GDHRDH"/>
</dbReference>
<protein>
    <submittedName>
        <fullName evidence="3">SDR family oxidoreductase</fullName>
    </submittedName>
</protein>
<dbReference type="Pfam" id="PF13561">
    <property type="entry name" value="adh_short_C2"/>
    <property type="match status" value="1"/>
</dbReference>
<dbReference type="InterPro" id="IPR036291">
    <property type="entry name" value="NAD(P)-bd_dom_sf"/>
</dbReference>
<gene>
    <name evidence="3" type="ORF">J7S20_12715</name>
</gene>
<dbReference type="SUPFAM" id="SSF51735">
    <property type="entry name" value="NAD(P)-binding Rossmann-fold domains"/>
    <property type="match status" value="1"/>
</dbReference>
<keyword evidence="2" id="KW-0560">Oxidoreductase</keyword>
<evidence type="ECO:0000313" key="3">
    <source>
        <dbReference type="EMBL" id="MBR0553364.1"/>
    </source>
</evidence>
<keyword evidence="4" id="KW-1185">Reference proteome</keyword>
<dbReference type="Gene3D" id="3.40.50.720">
    <property type="entry name" value="NAD(P)-binding Rossmann-like Domain"/>
    <property type="match status" value="1"/>
</dbReference>
<dbReference type="Proteomes" id="UP000676996">
    <property type="component" value="Unassembled WGS sequence"/>
</dbReference>
<dbReference type="PANTHER" id="PTHR43477">
    <property type="entry name" value="DIHYDROANTICAPSIN 7-DEHYDROGENASE"/>
    <property type="match status" value="1"/>
</dbReference>